<feature type="domain" description="Translation initiation factor 3 N-terminal" evidence="6">
    <location>
        <begin position="19"/>
        <end position="86"/>
    </location>
</feature>
<gene>
    <name evidence="7" type="primary">infC</name>
    <name evidence="7" type="ORF">QTO32_00090</name>
</gene>
<dbReference type="SUPFAM" id="SSF55200">
    <property type="entry name" value="Translation initiation factor IF3, C-terminal domain"/>
    <property type="match status" value="1"/>
</dbReference>
<dbReference type="InterPro" id="IPR019815">
    <property type="entry name" value="Translation_initiation_fac_3_C"/>
</dbReference>
<dbReference type="PANTHER" id="PTHR10938">
    <property type="entry name" value="TRANSLATION INITIATION FACTOR IF-3"/>
    <property type="match status" value="1"/>
</dbReference>
<dbReference type="AlphaFoldDB" id="A0AA51BL58"/>
<protein>
    <recommendedName>
        <fullName evidence="4">Translation initiation factor IF-3</fullName>
    </recommendedName>
</protein>
<dbReference type="SUPFAM" id="SSF54364">
    <property type="entry name" value="Translation initiation factor IF3, N-terminal domain"/>
    <property type="match status" value="1"/>
</dbReference>
<evidence type="ECO:0000256" key="3">
    <source>
        <dbReference type="ARBA" id="ARBA00022917"/>
    </source>
</evidence>
<dbReference type="EMBL" id="CP128385">
    <property type="protein sequence ID" value="WMI30484.1"/>
    <property type="molecule type" value="Genomic_DNA"/>
</dbReference>
<evidence type="ECO:0000256" key="2">
    <source>
        <dbReference type="ARBA" id="ARBA00022540"/>
    </source>
</evidence>
<dbReference type="Proteomes" id="UP001238843">
    <property type="component" value="Chromosome"/>
</dbReference>
<evidence type="ECO:0000259" key="5">
    <source>
        <dbReference type="Pfam" id="PF00707"/>
    </source>
</evidence>
<sequence>MPKKNNIKPVKTYLNVRRNERIKSWTIRAIDFNSKQIGVLKKTPVIRFLHKIKLDLIEISSKVNTSVCKLVNYSKYVYKLGKRLKKNKVGYGKFKEVRFKVNISERDLLIKVKRCSSFLIKDKKVKLGVFLRGKFIEKKETALNLLHLCVTKLSDLGRSEGIKVLGRSIQVFINPKINLKINKF</sequence>
<evidence type="ECO:0000313" key="7">
    <source>
        <dbReference type="EMBL" id="WMI30484.1"/>
    </source>
</evidence>
<accession>A0AA51BL58</accession>
<keyword evidence="2 7" id="KW-0396">Initiation factor</keyword>
<dbReference type="GO" id="GO:0032790">
    <property type="term" value="P:ribosome disassembly"/>
    <property type="evidence" value="ECO:0007669"/>
    <property type="project" value="TreeGrafter"/>
</dbReference>
<feature type="domain" description="Translation initiation factor 3 C-terminal" evidence="5">
    <location>
        <begin position="94"/>
        <end position="176"/>
    </location>
</feature>
<dbReference type="Gene3D" id="3.30.110.10">
    <property type="entry name" value="Translation initiation factor 3 (IF-3), C-terminal domain"/>
    <property type="match status" value="1"/>
</dbReference>
<dbReference type="Pfam" id="PF05198">
    <property type="entry name" value="IF3_N"/>
    <property type="match status" value="1"/>
</dbReference>
<dbReference type="InterPro" id="IPR001288">
    <property type="entry name" value="Translation_initiation_fac_3"/>
</dbReference>
<proteinExistence type="inferred from homology"/>
<dbReference type="PANTHER" id="PTHR10938:SF0">
    <property type="entry name" value="TRANSLATION INITIATION FACTOR IF-3, MITOCHONDRIAL"/>
    <property type="match status" value="1"/>
</dbReference>
<dbReference type="Pfam" id="PF00707">
    <property type="entry name" value="IF3_C"/>
    <property type="match status" value="1"/>
</dbReference>
<evidence type="ECO:0000259" key="6">
    <source>
        <dbReference type="Pfam" id="PF05198"/>
    </source>
</evidence>
<evidence type="ECO:0000256" key="1">
    <source>
        <dbReference type="ARBA" id="ARBA00005439"/>
    </source>
</evidence>
<comment type="similarity">
    <text evidence="1">Belongs to the IF-3 family.</text>
</comment>
<dbReference type="InterPro" id="IPR036788">
    <property type="entry name" value="T_IF-3_C_sf"/>
</dbReference>
<dbReference type="InterPro" id="IPR019814">
    <property type="entry name" value="Translation_initiation_fac_3_N"/>
</dbReference>
<dbReference type="NCBIfam" id="TIGR00168">
    <property type="entry name" value="infC"/>
    <property type="match status" value="1"/>
</dbReference>
<name>A0AA51BL58_9BACT</name>
<dbReference type="InterPro" id="IPR036787">
    <property type="entry name" value="T_IF-3_N_sf"/>
</dbReference>
<reference evidence="7" key="2">
    <citation type="submission" date="2023-06" db="EMBL/GenBank/DDBJ databases">
        <authorList>
            <person name="Williams T.J."/>
            <person name="Allen M.A."/>
            <person name="Ivanova N."/>
            <person name="Huntemann M."/>
            <person name="Haque S."/>
            <person name="Hancock A.M."/>
            <person name="Brazendale S."/>
            <person name="Cavicchioli R."/>
        </authorList>
    </citation>
    <scope>NUCLEOTIDE SEQUENCE</scope>
    <source>
        <strain evidence="7">MAG_Ga0307966_1000010</strain>
    </source>
</reference>
<dbReference type="GO" id="GO:0005737">
    <property type="term" value="C:cytoplasm"/>
    <property type="evidence" value="ECO:0007669"/>
    <property type="project" value="UniProtKB-ARBA"/>
</dbReference>
<dbReference type="GO" id="GO:0043022">
    <property type="term" value="F:ribosome binding"/>
    <property type="evidence" value="ECO:0007669"/>
    <property type="project" value="TreeGrafter"/>
</dbReference>
<evidence type="ECO:0000256" key="4">
    <source>
        <dbReference type="NCBIfam" id="TIGR00168"/>
    </source>
</evidence>
<dbReference type="Gene3D" id="3.10.20.80">
    <property type="entry name" value="Translation initiation factor 3 (IF-3), N-terminal domain"/>
    <property type="match status" value="1"/>
</dbReference>
<organism evidence="7">
    <name type="scientific">Candidatus Organicella extenuata</name>
    <dbReference type="NCBI Taxonomy" id="2841811"/>
    <lineage>
        <taxon>Bacteria</taxon>
        <taxon>Pseudomonadati</taxon>
        <taxon>Verrucomicrobiota</taxon>
        <taxon>Candidatus Organicella</taxon>
    </lineage>
</organism>
<keyword evidence="3" id="KW-0648">Protein biosynthesis</keyword>
<reference evidence="7" key="1">
    <citation type="journal article" date="2021" name="Front. Microbiol.">
        <title>Genome Analysis of a Verrucomicrobial Endosymbiont With a Tiny Genome Discovered in an Antarctic Lake.</title>
        <authorList>
            <person name="Williams T.J."/>
            <person name="Allen M.A."/>
            <person name="Ivanova N."/>
            <person name="Huntemann M."/>
            <person name="Haque S."/>
            <person name="Hancock A.M."/>
            <person name="Brazendale S."/>
            <person name="Cavicchioli R."/>
        </authorList>
    </citation>
    <scope>NUCLEOTIDE SEQUENCE</scope>
    <source>
        <strain evidence="7">MAG_Ga0307966_1000010</strain>
    </source>
</reference>
<dbReference type="GO" id="GO:0003743">
    <property type="term" value="F:translation initiation factor activity"/>
    <property type="evidence" value="ECO:0007669"/>
    <property type="project" value="UniProtKB-UniRule"/>
</dbReference>